<dbReference type="SUPFAM" id="SSF52833">
    <property type="entry name" value="Thioredoxin-like"/>
    <property type="match status" value="1"/>
</dbReference>
<evidence type="ECO:0000313" key="3">
    <source>
        <dbReference type="Proteomes" id="UP001349343"/>
    </source>
</evidence>
<name>A0ABZ0Z369_9CAUD</name>
<keyword evidence="3" id="KW-1185">Reference proteome</keyword>
<feature type="domain" description="Thioredoxin" evidence="1">
    <location>
        <begin position="3"/>
        <end position="82"/>
    </location>
</feature>
<dbReference type="CDD" id="cd02947">
    <property type="entry name" value="TRX_family"/>
    <property type="match status" value="1"/>
</dbReference>
<dbReference type="InterPro" id="IPR013766">
    <property type="entry name" value="Thioredoxin_domain"/>
</dbReference>
<sequence>MRLIKIGASWCGPCNLMDKRLKDFNACEYKAYDVGDEDDETAEIVEKYNVRSIPVIVLEGDNGEELAKWVGAVSLGDIMEKININKLKVN</sequence>
<dbReference type="Pfam" id="PF00085">
    <property type="entry name" value="Thioredoxin"/>
    <property type="match status" value="1"/>
</dbReference>
<dbReference type="Gene3D" id="3.40.30.10">
    <property type="entry name" value="Glutaredoxin"/>
    <property type="match status" value="1"/>
</dbReference>
<dbReference type="Proteomes" id="UP001349343">
    <property type="component" value="Segment"/>
</dbReference>
<protein>
    <submittedName>
        <fullName evidence="2">Thioredoxin domain protein</fullName>
    </submittedName>
</protein>
<dbReference type="InterPro" id="IPR036249">
    <property type="entry name" value="Thioredoxin-like_sf"/>
</dbReference>
<dbReference type="EMBL" id="OR769222">
    <property type="protein sequence ID" value="WQJ53126.1"/>
    <property type="molecule type" value="Genomic_DNA"/>
</dbReference>
<organism evidence="2 3">
    <name type="scientific">phage Lak_Megaphage_RVC_JS4_GC31</name>
    <dbReference type="NCBI Taxonomy" id="3109228"/>
    <lineage>
        <taxon>Viruses</taxon>
        <taxon>Duplodnaviria</taxon>
        <taxon>Heunggongvirae</taxon>
        <taxon>Uroviricota</taxon>
        <taxon>Caudoviricetes</taxon>
        <taxon>Caudoviricetes code 15 clade</taxon>
    </lineage>
</organism>
<accession>A0ABZ0Z369</accession>
<proteinExistence type="predicted"/>
<evidence type="ECO:0000259" key="1">
    <source>
        <dbReference type="Pfam" id="PF00085"/>
    </source>
</evidence>
<evidence type="ECO:0000313" key="2">
    <source>
        <dbReference type="EMBL" id="WQJ53126.1"/>
    </source>
</evidence>
<reference evidence="2 3" key="1">
    <citation type="submission" date="2023-11" db="EMBL/GenBank/DDBJ databases">
        <authorList>
            <person name="Cook R."/>
            <person name="Crisci M."/>
            <person name="Pye H."/>
            <person name="Adriaenssens E."/>
            <person name="Santini J."/>
        </authorList>
    </citation>
    <scope>NUCLEOTIDE SEQUENCE [LARGE SCALE GENOMIC DNA]</scope>
    <source>
        <strain evidence="2">Lak_Megaphage_RVC_JS4_GC31</strain>
    </source>
</reference>